<protein>
    <submittedName>
        <fullName evidence="1">Uncharacterized protein</fullName>
    </submittedName>
</protein>
<evidence type="ECO:0000313" key="1">
    <source>
        <dbReference type="EMBL" id="EMY15424.1"/>
    </source>
</evidence>
<evidence type="ECO:0000313" key="2">
    <source>
        <dbReference type="Proteomes" id="UP000012249"/>
    </source>
</evidence>
<sequence>MKPIRDPLFLAGFWKILIHVLEDFSFKIQFKTETSDFKPF</sequence>
<dbReference type="Proteomes" id="UP000012249">
    <property type="component" value="Unassembled WGS sequence"/>
</dbReference>
<dbReference type="EMBL" id="AHMI02000093">
    <property type="protein sequence ID" value="EMY15424.1"/>
    <property type="molecule type" value="Genomic_DNA"/>
</dbReference>
<accession>N1UBW0</accession>
<comment type="caution">
    <text evidence="1">The sequence shown here is derived from an EMBL/GenBank/DDBJ whole genome shotgun (WGS) entry which is preliminary data.</text>
</comment>
<dbReference type="AlphaFoldDB" id="N1UBW0"/>
<name>N1UBW0_9LEPT</name>
<gene>
    <name evidence="1" type="ORF">LEP1GSC043_0580</name>
</gene>
<reference evidence="1 2" key="1">
    <citation type="submission" date="2013-02" db="EMBL/GenBank/DDBJ databases">
        <authorList>
            <person name="Harkins D.M."/>
            <person name="Durkin A.S."/>
            <person name="Brinkac L.M."/>
            <person name="Haft D.H."/>
            <person name="Selengut J.D."/>
            <person name="Sanka R."/>
            <person name="DePew J."/>
            <person name="Purushe J."/>
            <person name="Haake D.A."/>
            <person name="Matsunaga J."/>
            <person name="Vinetz J.M."/>
            <person name="Sutton G.G."/>
            <person name="Nierman W.C."/>
            <person name="Fouts D.E."/>
        </authorList>
    </citation>
    <scope>NUCLEOTIDE SEQUENCE [LARGE SCALE GENOMIC DNA]</scope>
    <source>
        <strain evidence="1 2">Ecochallenge</strain>
    </source>
</reference>
<proteinExistence type="predicted"/>
<organism evidence="1 2">
    <name type="scientific">Leptospira weilii str. Ecochallenge</name>
    <dbReference type="NCBI Taxonomy" id="1049986"/>
    <lineage>
        <taxon>Bacteria</taxon>
        <taxon>Pseudomonadati</taxon>
        <taxon>Spirochaetota</taxon>
        <taxon>Spirochaetia</taxon>
        <taxon>Leptospirales</taxon>
        <taxon>Leptospiraceae</taxon>
        <taxon>Leptospira</taxon>
    </lineage>
</organism>